<organism evidence="4 5">
    <name type="scientific">Chitinophaga jiangningensis</name>
    <dbReference type="NCBI Taxonomy" id="1419482"/>
    <lineage>
        <taxon>Bacteria</taxon>
        <taxon>Pseudomonadati</taxon>
        <taxon>Bacteroidota</taxon>
        <taxon>Chitinophagia</taxon>
        <taxon>Chitinophagales</taxon>
        <taxon>Chitinophagaceae</taxon>
        <taxon>Chitinophaga</taxon>
    </lineage>
</organism>
<dbReference type="PANTHER" id="PTHR33371">
    <property type="entry name" value="INTERMEMBRANE PHOSPHOLIPID TRANSPORT SYSTEM BINDING PROTEIN MLAD-RELATED"/>
    <property type="match status" value="1"/>
</dbReference>
<evidence type="ECO:0000259" key="3">
    <source>
        <dbReference type="Pfam" id="PF02470"/>
    </source>
</evidence>
<feature type="coiled-coil region" evidence="1">
    <location>
        <begin position="284"/>
        <end position="340"/>
    </location>
</feature>
<keyword evidence="2" id="KW-0472">Membrane</keyword>
<evidence type="ECO:0000313" key="5">
    <source>
        <dbReference type="Proteomes" id="UP000184420"/>
    </source>
</evidence>
<protein>
    <submittedName>
        <fullName evidence="4">Phospholipid/cholesterol/gamma-HCH transport system substrate-binding protein</fullName>
    </submittedName>
</protein>
<evidence type="ECO:0000313" key="4">
    <source>
        <dbReference type="EMBL" id="SHL34503.1"/>
    </source>
</evidence>
<dbReference type="InterPro" id="IPR052336">
    <property type="entry name" value="MlaD_Phospholipid_Transporter"/>
</dbReference>
<evidence type="ECO:0000256" key="1">
    <source>
        <dbReference type="SAM" id="Coils"/>
    </source>
</evidence>
<dbReference type="EMBL" id="FRBL01000003">
    <property type="protein sequence ID" value="SHL34503.1"/>
    <property type="molecule type" value="Genomic_DNA"/>
</dbReference>
<dbReference type="RefSeq" id="WP_073079643.1">
    <property type="nucleotide sequence ID" value="NZ_FRBL01000003.1"/>
</dbReference>
<dbReference type="InterPro" id="IPR003399">
    <property type="entry name" value="Mce/MlaD"/>
</dbReference>
<evidence type="ECO:0000256" key="2">
    <source>
        <dbReference type="SAM" id="Phobius"/>
    </source>
</evidence>
<dbReference type="PANTHER" id="PTHR33371:SF4">
    <property type="entry name" value="INTERMEMBRANE PHOSPHOLIPID TRANSPORT SYSTEM BINDING PROTEIN MLAD"/>
    <property type="match status" value="1"/>
</dbReference>
<dbReference type="OrthoDB" id="9771725at2"/>
<proteinExistence type="predicted"/>
<dbReference type="AlphaFoldDB" id="A0A1M6ZVZ4"/>
<dbReference type="Pfam" id="PF02470">
    <property type="entry name" value="MlaD"/>
    <property type="match status" value="1"/>
</dbReference>
<name>A0A1M6ZVZ4_9BACT</name>
<feature type="transmembrane region" description="Helical" evidence="2">
    <location>
        <begin position="12"/>
        <end position="32"/>
    </location>
</feature>
<gene>
    <name evidence="4" type="ORF">SAMN05444266_10326</name>
</gene>
<dbReference type="STRING" id="1419482.SAMN05444266_10326"/>
<sequence>MKDTSNRRSVIVGIFILIGVLIFIAAILTLGGQKKAFVSAIRVKAIFKDVNGLAEGNNVWYSGVKVGTVKKITFVRHDEILVEMNVEKSAAKYIHKDVAVKVSSDGFVGNKIIALTGGTDKVPDIEDGDQLQVETTVGADEIMNTLQVNNKSLVEITSNLKVITKKMMDGEGTVGKLLTDDALYNELQGTIAALQKTAGNTQRLTEGLSAYAAKLQTPGSLSNDLVSDTVVFAHLRSTMRQLDEVAANANTMVESLKSTTNGLNQNLNSSNTPAGVLLSDKPTAEALKSTMQNLQSTSVKLDENMEALKHNFLLRGYFRKQEKRARKEAAKQAKDSARAAQ</sequence>
<feature type="domain" description="Mce/MlaD" evidence="3">
    <location>
        <begin position="41"/>
        <end position="118"/>
    </location>
</feature>
<keyword evidence="1" id="KW-0175">Coiled coil</keyword>
<reference evidence="4 5" key="1">
    <citation type="submission" date="2016-11" db="EMBL/GenBank/DDBJ databases">
        <authorList>
            <person name="Jaros S."/>
            <person name="Januszkiewicz K."/>
            <person name="Wedrychowicz H."/>
        </authorList>
    </citation>
    <scope>NUCLEOTIDE SEQUENCE [LARGE SCALE GENOMIC DNA]</scope>
    <source>
        <strain evidence="4 5">DSM 27406</strain>
    </source>
</reference>
<keyword evidence="2" id="KW-0812">Transmembrane</keyword>
<keyword evidence="5" id="KW-1185">Reference proteome</keyword>
<keyword evidence="2" id="KW-1133">Transmembrane helix</keyword>
<accession>A0A1M6ZVZ4</accession>
<dbReference type="Proteomes" id="UP000184420">
    <property type="component" value="Unassembled WGS sequence"/>
</dbReference>